<sequence>MAFHKLCTIWMVDVDLLRYTNALGNFATKLAGTAKQKELNRK</sequence>
<evidence type="ECO:0000313" key="2">
    <source>
        <dbReference type="Proteomes" id="UP000037122"/>
    </source>
</evidence>
<reference evidence="2" key="1">
    <citation type="journal article" date="2015" name="BMC Genomics">
        <title>Draft genome of a commonly misdiagnosed multidrug resistant pathogen Candida auris.</title>
        <authorList>
            <person name="Chatterjee S."/>
            <person name="Alampalli S.V."/>
            <person name="Nageshan R.K."/>
            <person name="Chettiar S.T."/>
            <person name="Joshi S."/>
            <person name="Tatu U.S."/>
        </authorList>
    </citation>
    <scope>NUCLEOTIDE SEQUENCE [LARGE SCALE GENOMIC DNA]</scope>
    <source>
        <strain evidence="2">6684</strain>
    </source>
</reference>
<evidence type="ECO:0000313" key="1">
    <source>
        <dbReference type="EMBL" id="KND96085.1"/>
    </source>
</evidence>
<dbReference type="Proteomes" id="UP000037122">
    <property type="component" value="Unassembled WGS sequence"/>
</dbReference>
<comment type="caution">
    <text evidence="1">The sequence shown here is derived from an EMBL/GenBank/DDBJ whole genome shotgun (WGS) entry which is preliminary data.</text>
</comment>
<dbReference type="VEuPathDB" id="FungiDB:QG37_07570"/>
<dbReference type="AlphaFoldDB" id="A0A0L0NQZ1"/>
<proteinExistence type="predicted"/>
<accession>A0A0L0NQZ1</accession>
<dbReference type="EMBL" id="LGST01000059">
    <property type="protein sequence ID" value="KND96085.1"/>
    <property type="molecule type" value="Genomic_DNA"/>
</dbReference>
<gene>
    <name evidence="1" type="ORF">QG37_07570</name>
</gene>
<name>A0A0L0NQZ1_CANAR</name>
<organism evidence="1 2">
    <name type="scientific">Candidozyma auris</name>
    <name type="common">Yeast</name>
    <name type="synonym">Candida auris</name>
    <dbReference type="NCBI Taxonomy" id="498019"/>
    <lineage>
        <taxon>Eukaryota</taxon>
        <taxon>Fungi</taxon>
        <taxon>Dikarya</taxon>
        <taxon>Ascomycota</taxon>
        <taxon>Saccharomycotina</taxon>
        <taxon>Pichiomycetes</taxon>
        <taxon>Metschnikowiaceae</taxon>
        <taxon>Candidozyma</taxon>
    </lineage>
</organism>
<protein>
    <submittedName>
        <fullName evidence="1">Uncharacterized protein</fullName>
    </submittedName>
</protein>